<evidence type="ECO:0000313" key="3">
    <source>
        <dbReference type="EMBL" id="TVY10225.1"/>
    </source>
</evidence>
<evidence type="ECO:0000256" key="1">
    <source>
        <dbReference type="ARBA" id="ARBA00022500"/>
    </source>
</evidence>
<dbReference type="PANTHER" id="PTHR39452:SF1">
    <property type="entry name" value="CHEY-P PHOSPHATASE CHEX"/>
    <property type="match status" value="1"/>
</dbReference>
<dbReference type="InterPro" id="IPR038756">
    <property type="entry name" value="CheX-like"/>
</dbReference>
<proteinExistence type="predicted"/>
<dbReference type="InterPro" id="IPR028051">
    <property type="entry name" value="CheX-like_dom"/>
</dbReference>
<dbReference type="CDD" id="cd17906">
    <property type="entry name" value="CheX"/>
    <property type="match status" value="1"/>
</dbReference>
<dbReference type="Gene3D" id="3.40.1550.10">
    <property type="entry name" value="CheC-like"/>
    <property type="match status" value="1"/>
</dbReference>
<evidence type="ECO:0000313" key="4">
    <source>
        <dbReference type="Proteomes" id="UP000317036"/>
    </source>
</evidence>
<dbReference type="SUPFAM" id="SSF103039">
    <property type="entry name" value="CheC-like"/>
    <property type="match status" value="1"/>
</dbReference>
<protein>
    <submittedName>
        <fullName evidence="3">Chemotaxis protein CheX</fullName>
    </submittedName>
</protein>
<gene>
    <name evidence="3" type="ORF">FPZ49_09145</name>
</gene>
<dbReference type="RefSeq" id="WP_144845756.1">
    <property type="nucleotide sequence ID" value="NZ_VNJI01000009.1"/>
</dbReference>
<dbReference type="InterPro" id="IPR028976">
    <property type="entry name" value="CheC-like_sf"/>
</dbReference>
<dbReference type="AlphaFoldDB" id="A0A559KDM5"/>
<dbReference type="EMBL" id="VNJI01000009">
    <property type="protein sequence ID" value="TVY10225.1"/>
    <property type="molecule type" value="Genomic_DNA"/>
</dbReference>
<accession>A0A559KDM5</accession>
<keyword evidence="4" id="KW-1185">Reference proteome</keyword>
<evidence type="ECO:0000259" key="2">
    <source>
        <dbReference type="Pfam" id="PF13690"/>
    </source>
</evidence>
<keyword evidence="1" id="KW-0145">Chemotaxis</keyword>
<dbReference type="GO" id="GO:0006935">
    <property type="term" value="P:chemotaxis"/>
    <property type="evidence" value="ECO:0007669"/>
    <property type="project" value="UniProtKB-KW"/>
</dbReference>
<dbReference type="Pfam" id="PF13690">
    <property type="entry name" value="CheX"/>
    <property type="match status" value="1"/>
</dbReference>
<dbReference type="PANTHER" id="PTHR39452">
    <property type="entry name" value="CHEY-P PHOSPHATASE CHEX"/>
    <property type="match status" value="1"/>
</dbReference>
<reference evidence="3 4" key="1">
    <citation type="submission" date="2019-07" db="EMBL/GenBank/DDBJ databases">
        <authorList>
            <person name="Kim J."/>
        </authorList>
    </citation>
    <scope>NUCLEOTIDE SEQUENCE [LARGE SCALE GENOMIC DNA]</scope>
    <source>
        <strain evidence="3 4">JC52</strain>
    </source>
</reference>
<comment type="caution">
    <text evidence="3">The sequence shown here is derived from an EMBL/GenBank/DDBJ whole genome shotgun (WGS) entry which is preliminary data.</text>
</comment>
<organism evidence="3 4">
    <name type="scientific">Paenibacillus cremeus</name>
    <dbReference type="NCBI Taxonomy" id="2163881"/>
    <lineage>
        <taxon>Bacteria</taxon>
        <taxon>Bacillati</taxon>
        <taxon>Bacillota</taxon>
        <taxon>Bacilli</taxon>
        <taxon>Bacillales</taxon>
        <taxon>Paenibacillaceae</taxon>
        <taxon>Paenibacillus</taxon>
    </lineage>
</organism>
<dbReference type="Proteomes" id="UP000317036">
    <property type="component" value="Unassembled WGS sequence"/>
</dbReference>
<feature type="domain" description="Chemotaxis phosphatase CheX-like" evidence="2">
    <location>
        <begin position="43"/>
        <end position="130"/>
    </location>
</feature>
<name>A0A559KDM5_9BACL</name>
<dbReference type="OrthoDB" id="9788100at2"/>
<sequence>MNVNYINPFIETTTDICDKVAHITAKLGKPHLKREIVVVNDSVVVSVGVTGEMRGSVYLTMSLEDALYVAGKMMGTSLRKLDEISKSAIKELMNMIIGNTATVFSNRGIQINITPPNLFTGSGMEISSVGSVILCAPIILDIAYKLEMAVALE</sequence>